<evidence type="ECO:0000313" key="8">
    <source>
        <dbReference type="Proteomes" id="UP000214588"/>
    </source>
</evidence>
<dbReference type="RefSeq" id="WP_089022416.1">
    <property type="nucleotide sequence ID" value="NZ_NIQC01000001.1"/>
</dbReference>
<protein>
    <submittedName>
        <fullName evidence="7">Iron export ABC transporter permease subunit FetB</fullName>
    </submittedName>
</protein>
<feature type="transmembrane region" description="Helical" evidence="6">
    <location>
        <begin position="6"/>
        <end position="26"/>
    </location>
</feature>
<dbReference type="GO" id="GO:0005886">
    <property type="term" value="C:plasma membrane"/>
    <property type="evidence" value="ECO:0007669"/>
    <property type="project" value="TreeGrafter"/>
</dbReference>
<comment type="caution">
    <text evidence="7">The sequence shown here is derived from an EMBL/GenBank/DDBJ whole genome shotgun (WGS) entry which is preliminary data.</text>
</comment>
<feature type="transmembrane region" description="Helical" evidence="6">
    <location>
        <begin position="38"/>
        <end position="60"/>
    </location>
</feature>
<accession>A0A226C1R5</accession>
<dbReference type="PANTHER" id="PTHR30028:SF0">
    <property type="entry name" value="PROTEIN ALUMINUM SENSITIVE 3"/>
    <property type="match status" value="1"/>
</dbReference>
<keyword evidence="8" id="KW-1185">Reference proteome</keyword>
<evidence type="ECO:0000256" key="3">
    <source>
        <dbReference type="ARBA" id="ARBA00022692"/>
    </source>
</evidence>
<dbReference type="InterPro" id="IPR005226">
    <property type="entry name" value="UPF0014_fam"/>
</dbReference>
<feature type="transmembrane region" description="Helical" evidence="6">
    <location>
        <begin position="98"/>
        <end position="123"/>
    </location>
</feature>
<proteinExistence type="inferred from homology"/>
<keyword evidence="4 6" id="KW-1133">Transmembrane helix</keyword>
<comment type="subcellular location">
    <subcellularLocation>
        <location evidence="1">Membrane</location>
        <topology evidence="1">Multi-pass membrane protein</topology>
    </subcellularLocation>
</comment>
<dbReference type="EMBL" id="NIQC01000001">
    <property type="protein sequence ID" value="OWZ84992.1"/>
    <property type="molecule type" value="Genomic_DNA"/>
</dbReference>
<keyword evidence="3 6" id="KW-0812">Transmembrane</keyword>
<feature type="transmembrane region" description="Helical" evidence="6">
    <location>
        <begin position="222"/>
        <end position="248"/>
    </location>
</feature>
<dbReference type="Pfam" id="PF03649">
    <property type="entry name" value="UPF0014"/>
    <property type="match status" value="1"/>
</dbReference>
<dbReference type="OrthoDB" id="9791807at2"/>
<dbReference type="AlphaFoldDB" id="A0A226C1R5"/>
<feature type="transmembrane region" description="Helical" evidence="6">
    <location>
        <begin position="66"/>
        <end position="84"/>
    </location>
</feature>
<organism evidence="7 8">
    <name type="scientific">Natranaerobius trueperi</name>
    <dbReference type="NCBI Taxonomy" id="759412"/>
    <lineage>
        <taxon>Bacteria</taxon>
        <taxon>Bacillati</taxon>
        <taxon>Bacillota</taxon>
        <taxon>Clostridia</taxon>
        <taxon>Natranaerobiales</taxon>
        <taxon>Natranaerobiaceae</taxon>
        <taxon>Natranaerobius</taxon>
    </lineage>
</organism>
<feature type="transmembrane region" description="Helical" evidence="6">
    <location>
        <begin position="129"/>
        <end position="149"/>
    </location>
</feature>
<evidence type="ECO:0000256" key="4">
    <source>
        <dbReference type="ARBA" id="ARBA00022989"/>
    </source>
</evidence>
<dbReference type="PANTHER" id="PTHR30028">
    <property type="entry name" value="UPF0014 INNER MEMBRANE PROTEIN YBBM-RELATED"/>
    <property type="match status" value="1"/>
</dbReference>
<evidence type="ECO:0000256" key="6">
    <source>
        <dbReference type="SAM" id="Phobius"/>
    </source>
</evidence>
<comment type="similarity">
    <text evidence="2">Belongs to the UPF0014 family.</text>
</comment>
<sequence>MENEVISLGLYQMVAAYLFVLILLAIVRLKKIPREKEIIISALRMSLQLVIMGYVLIFIFENEHPVITLLIILVMEAFAINNIYKRSKIKLSYQLKKIIAISMLVGTLTSIFFFILIVINVSPWYDPQYFIPISGMMIGNSMTGITLGVERLADGMNSERESVETYLMLGARPDVAARRIINNSFESAILPTINNMMGMGIIFLPGMMTGQILAGVVPTTAIAYQIAIMLAVLGGVSLTVISFVQLGYKTFFNERNQLIW</sequence>
<evidence type="ECO:0000256" key="5">
    <source>
        <dbReference type="ARBA" id="ARBA00023136"/>
    </source>
</evidence>
<gene>
    <name evidence="7" type="ORF">CDO51_00915</name>
</gene>
<dbReference type="Proteomes" id="UP000214588">
    <property type="component" value="Unassembled WGS sequence"/>
</dbReference>
<keyword evidence="5 6" id="KW-0472">Membrane</keyword>
<evidence type="ECO:0000256" key="1">
    <source>
        <dbReference type="ARBA" id="ARBA00004141"/>
    </source>
</evidence>
<evidence type="ECO:0000313" key="7">
    <source>
        <dbReference type="EMBL" id="OWZ84992.1"/>
    </source>
</evidence>
<name>A0A226C1R5_9FIRM</name>
<evidence type="ECO:0000256" key="2">
    <source>
        <dbReference type="ARBA" id="ARBA00005268"/>
    </source>
</evidence>
<reference evidence="7 8" key="1">
    <citation type="submission" date="2017-06" db="EMBL/GenBank/DDBJ databases">
        <title>Draft Genome Sequence of Natranaerobius trueperi halophilic, alkalithermophilic bacteria from soda lakes.</title>
        <authorList>
            <person name="Zhao B."/>
        </authorList>
    </citation>
    <scope>NUCLEOTIDE SEQUENCE [LARGE SCALE GENOMIC DNA]</scope>
    <source>
        <strain evidence="7 8">DSM 18760</strain>
    </source>
</reference>
<feature type="transmembrane region" description="Helical" evidence="6">
    <location>
        <begin position="196"/>
        <end position="216"/>
    </location>
</feature>